<name>A0A9K3KVT1_9STRA</name>
<dbReference type="Proteomes" id="UP000693970">
    <property type="component" value="Unassembled WGS sequence"/>
</dbReference>
<reference evidence="1" key="1">
    <citation type="journal article" date="2021" name="Sci. Rep.">
        <title>Diploid genomic architecture of Nitzschia inconspicua, an elite biomass production diatom.</title>
        <authorList>
            <person name="Oliver A."/>
            <person name="Podell S."/>
            <person name="Pinowska A."/>
            <person name="Traller J.C."/>
            <person name="Smith S.R."/>
            <person name="McClure R."/>
            <person name="Beliaev A."/>
            <person name="Bohutskyi P."/>
            <person name="Hill E.A."/>
            <person name="Rabines A."/>
            <person name="Zheng H."/>
            <person name="Allen L.Z."/>
            <person name="Kuo A."/>
            <person name="Grigoriev I.V."/>
            <person name="Allen A.E."/>
            <person name="Hazlebeck D."/>
            <person name="Allen E.E."/>
        </authorList>
    </citation>
    <scope>NUCLEOTIDE SEQUENCE</scope>
    <source>
        <strain evidence="1">Hildebrandi</strain>
    </source>
</reference>
<comment type="caution">
    <text evidence="1">The sequence shown here is derived from an EMBL/GenBank/DDBJ whole genome shotgun (WGS) entry which is preliminary data.</text>
</comment>
<keyword evidence="2" id="KW-1185">Reference proteome</keyword>
<gene>
    <name evidence="1" type="ORF">IV203_010290</name>
</gene>
<evidence type="ECO:0000313" key="2">
    <source>
        <dbReference type="Proteomes" id="UP000693970"/>
    </source>
</evidence>
<dbReference type="OrthoDB" id="44869at2759"/>
<dbReference type="AlphaFoldDB" id="A0A9K3KVT1"/>
<protein>
    <submittedName>
        <fullName evidence="1">Uncharacterized protein</fullName>
    </submittedName>
</protein>
<sequence>MPLEQIEALQLEDRWTCRKQFLAVSEARDTVKTEKGAHHPQDRSYSRREIIFIASSLAGSSIGLFRPSGAVARNLPTSNGADTSKTGTIQTLVPILELRNKLETLRQQLKQDGRLTPPANSILAKTPQKETDFKRVFDAYSDPVSYKQKFLDQNAFLVYYTQGYDGPGRKSMEADVVNERQTSQFGARNEAWLAWESFLAEQEYFEKMYGSASATSPDEEVDFAELVSKLYDTIRAIDTYLKLSPPEDVAAANDLLLVGSLS</sequence>
<organism evidence="1 2">
    <name type="scientific">Nitzschia inconspicua</name>
    <dbReference type="NCBI Taxonomy" id="303405"/>
    <lineage>
        <taxon>Eukaryota</taxon>
        <taxon>Sar</taxon>
        <taxon>Stramenopiles</taxon>
        <taxon>Ochrophyta</taxon>
        <taxon>Bacillariophyta</taxon>
        <taxon>Bacillariophyceae</taxon>
        <taxon>Bacillariophycidae</taxon>
        <taxon>Bacillariales</taxon>
        <taxon>Bacillariaceae</taxon>
        <taxon>Nitzschia</taxon>
    </lineage>
</organism>
<proteinExistence type="predicted"/>
<dbReference type="EMBL" id="JAGRRH010000018">
    <property type="protein sequence ID" value="KAG7350930.1"/>
    <property type="molecule type" value="Genomic_DNA"/>
</dbReference>
<accession>A0A9K3KVT1</accession>
<evidence type="ECO:0000313" key="1">
    <source>
        <dbReference type="EMBL" id="KAG7350930.1"/>
    </source>
</evidence>
<reference evidence="1" key="2">
    <citation type="submission" date="2021-04" db="EMBL/GenBank/DDBJ databases">
        <authorList>
            <person name="Podell S."/>
        </authorList>
    </citation>
    <scope>NUCLEOTIDE SEQUENCE</scope>
    <source>
        <strain evidence="1">Hildebrandi</strain>
    </source>
</reference>